<sequence length="109" mass="12340">MMIYLPPSSIHFTNCTGETAIGDLTKEIDLERLTAKFESKGTLPKIQAVEKDGHYFTLNNIQLQVFRKLEEKGHCQNVKVEVIATKRVPVAIRDLMTLPPELAMDREGK</sequence>
<proteinExistence type="predicted"/>
<accession>A0A210QXZ4</accession>
<dbReference type="AlphaFoldDB" id="A0A210QXZ4"/>
<keyword evidence="2" id="KW-1185">Reference proteome</keyword>
<evidence type="ECO:0000313" key="1">
    <source>
        <dbReference type="EMBL" id="OWF53629.1"/>
    </source>
</evidence>
<comment type="caution">
    <text evidence="1">The sequence shown here is derived from an EMBL/GenBank/DDBJ whole genome shotgun (WGS) entry which is preliminary data.</text>
</comment>
<name>A0A210QXZ4_MIZYE</name>
<protein>
    <submittedName>
        <fullName evidence="1">Uncharacterized protein</fullName>
    </submittedName>
</protein>
<dbReference type="Proteomes" id="UP000242188">
    <property type="component" value="Unassembled WGS sequence"/>
</dbReference>
<dbReference type="OrthoDB" id="415230at2759"/>
<dbReference type="STRING" id="6573.A0A210QXZ4"/>
<dbReference type="EMBL" id="NEDP02001298">
    <property type="protein sequence ID" value="OWF53629.1"/>
    <property type="molecule type" value="Genomic_DNA"/>
</dbReference>
<organism evidence="1 2">
    <name type="scientific">Mizuhopecten yessoensis</name>
    <name type="common">Japanese scallop</name>
    <name type="synonym">Patinopecten yessoensis</name>
    <dbReference type="NCBI Taxonomy" id="6573"/>
    <lineage>
        <taxon>Eukaryota</taxon>
        <taxon>Metazoa</taxon>
        <taxon>Spiralia</taxon>
        <taxon>Lophotrochozoa</taxon>
        <taxon>Mollusca</taxon>
        <taxon>Bivalvia</taxon>
        <taxon>Autobranchia</taxon>
        <taxon>Pteriomorphia</taxon>
        <taxon>Pectinida</taxon>
        <taxon>Pectinoidea</taxon>
        <taxon>Pectinidae</taxon>
        <taxon>Mizuhopecten</taxon>
    </lineage>
</organism>
<gene>
    <name evidence="1" type="ORF">KP79_PYT25469</name>
</gene>
<evidence type="ECO:0000313" key="2">
    <source>
        <dbReference type="Proteomes" id="UP000242188"/>
    </source>
</evidence>
<reference evidence="1 2" key="1">
    <citation type="journal article" date="2017" name="Nat. Ecol. Evol.">
        <title>Scallop genome provides insights into evolution of bilaterian karyotype and development.</title>
        <authorList>
            <person name="Wang S."/>
            <person name="Zhang J."/>
            <person name="Jiao W."/>
            <person name="Li J."/>
            <person name="Xun X."/>
            <person name="Sun Y."/>
            <person name="Guo X."/>
            <person name="Huan P."/>
            <person name="Dong B."/>
            <person name="Zhang L."/>
            <person name="Hu X."/>
            <person name="Sun X."/>
            <person name="Wang J."/>
            <person name="Zhao C."/>
            <person name="Wang Y."/>
            <person name="Wang D."/>
            <person name="Huang X."/>
            <person name="Wang R."/>
            <person name="Lv J."/>
            <person name="Li Y."/>
            <person name="Zhang Z."/>
            <person name="Liu B."/>
            <person name="Lu W."/>
            <person name="Hui Y."/>
            <person name="Liang J."/>
            <person name="Zhou Z."/>
            <person name="Hou R."/>
            <person name="Li X."/>
            <person name="Liu Y."/>
            <person name="Li H."/>
            <person name="Ning X."/>
            <person name="Lin Y."/>
            <person name="Zhao L."/>
            <person name="Xing Q."/>
            <person name="Dou J."/>
            <person name="Li Y."/>
            <person name="Mao J."/>
            <person name="Guo H."/>
            <person name="Dou H."/>
            <person name="Li T."/>
            <person name="Mu C."/>
            <person name="Jiang W."/>
            <person name="Fu Q."/>
            <person name="Fu X."/>
            <person name="Miao Y."/>
            <person name="Liu J."/>
            <person name="Yu Q."/>
            <person name="Li R."/>
            <person name="Liao H."/>
            <person name="Li X."/>
            <person name="Kong Y."/>
            <person name="Jiang Z."/>
            <person name="Chourrout D."/>
            <person name="Li R."/>
            <person name="Bao Z."/>
        </authorList>
    </citation>
    <scope>NUCLEOTIDE SEQUENCE [LARGE SCALE GENOMIC DNA]</scope>
    <source>
        <strain evidence="1 2">PY_sf001</strain>
    </source>
</reference>